<feature type="domain" description="Acyl-CoA thioesterase-like N-terminal HotDog" evidence="1">
    <location>
        <begin position="60"/>
        <end position="134"/>
    </location>
</feature>
<dbReference type="Pfam" id="PF13622">
    <property type="entry name" value="4HBT_3"/>
    <property type="match status" value="1"/>
</dbReference>
<keyword evidence="3" id="KW-1185">Reference proteome</keyword>
<organism evidence="2 3">
    <name type="scientific">Bionectria ochroleuca</name>
    <name type="common">Gliocladium roseum</name>
    <dbReference type="NCBI Taxonomy" id="29856"/>
    <lineage>
        <taxon>Eukaryota</taxon>
        <taxon>Fungi</taxon>
        <taxon>Dikarya</taxon>
        <taxon>Ascomycota</taxon>
        <taxon>Pezizomycotina</taxon>
        <taxon>Sordariomycetes</taxon>
        <taxon>Hypocreomycetidae</taxon>
        <taxon>Hypocreales</taxon>
        <taxon>Bionectriaceae</taxon>
        <taxon>Clonostachys</taxon>
    </lineage>
</organism>
<comment type="caution">
    <text evidence="2">The sequence shown here is derived from an EMBL/GenBank/DDBJ whole genome shotgun (WGS) entry which is preliminary data.</text>
</comment>
<dbReference type="SUPFAM" id="SSF54637">
    <property type="entry name" value="Thioesterase/thiol ester dehydrase-isomerase"/>
    <property type="match status" value="1"/>
</dbReference>
<dbReference type="Proteomes" id="UP000766486">
    <property type="component" value="Unassembled WGS sequence"/>
</dbReference>
<accession>A0ABY6UFW6</accession>
<reference evidence="2 3" key="1">
    <citation type="submission" date="2019-06" db="EMBL/GenBank/DDBJ databases">
        <authorList>
            <person name="Broberg M."/>
        </authorList>
    </citation>
    <scope>NUCLEOTIDE SEQUENCE [LARGE SCALE GENOMIC DNA]</scope>
</reference>
<evidence type="ECO:0000259" key="1">
    <source>
        <dbReference type="Pfam" id="PF13622"/>
    </source>
</evidence>
<dbReference type="InterPro" id="IPR049449">
    <property type="entry name" value="TesB_ACOT8-like_N"/>
</dbReference>
<gene>
    <name evidence="2" type="ORF">CLO192961_LOCUS259076</name>
</gene>
<name>A0ABY6UFW6_BIOOC</name>
<protein>
    <recommendedName>
        <fullName evidence="1">Acyl-CoA thioesterase-like N-terminal HotDog domain-containing protein</fullName>
    </recommendedName>
</protein>
<evidence type="ECO:0000313" key="3">
    <source>
        <dbReference type="Proteomes" id="UP000766486"/>
    </source>
</evidence>
<sequence length="234" mass="26459">MANRNLPNCDASLTPAWKPYPFPRTKLLDAIKTNRLEGYADRYAGFAPEYWCASGGRTHAAHGGFCATVLMTTARQYYQDVLDRSGTGLPTGLHVEFIEPMPKGVFHIVLRTRQKGNHQTVVQAELVPEDPHSNTVYSTAFVRLGSSESNHIANRQPKLARLPDRDKDCCRWTDAAYYIANPPTSSIRVFCPNDRGNPFWSEKFGGQNCRYQWTKPDQEPNFTFEYLPVLADLV</sequence>
<dbReference type="InterPro" id="IPR042171">
    <property type="entry name" value="Acyl-CoA_hotdog"/>
</dbReference>
<evidence type="ECO:0000313" key="2">
    <source>
        <dbReference type="EMBL" id="VUC29521.1"/>
    </source>
</evidence>
<dbReference type="EMBL" id="CABFNS010000800">
    <property type="protein sequence ID" value="VUC29521.1"/>
    <property type="molecule type" value="Genomic_DNA"/>
</dbReference>
<proteinExistence type="predicted"/>
<dbReference type="Gene3D" id="2.40.160.210">
    <property type="entry name" value="Acyl-CoA thioesterase, double hotdog domain"/>
    <property type="match status" value="1"/>
</dbReference>
<dbReference type="InterPro" id="IPR029069">
    <property type="entry name" value="HotDog_dom_sf"/>
</dbReference>